<evidence type="ECO:0000259" key="2">
    <source>
        <dbReference type="Pfam" id="PF02813"/>
    </source>
</evidence>
<feature type="compositionally biased region" description="Basic and acidic residues" evidence="1">
    <location>
        <begin position="193"/>
        <end position="205"/>
    </location>
</feature>
<reference evidence="3 4" key="1">
    <citation type="submission" date="2018-07" db="EMBL/GenBank/DDBJ databases">
        <title>A high quality draft genome assembly of the barn swallow (H. rustica rustica).</title>
        <authorList>
            <person name="Formenti G."/>
            <person name="Chiara M."/>
            <person name="Poveda L."/>
            <person name="Francoijs K.-J."/>
            <person name="Bonisoli-Alquati A."/>
            <person name="Canova L."/>
            <person name="Gianfranceschi L."/>
            <person name="Horner D.S."/>
            <person name="Saino N."/>
        </authorList>
    </citation>
    <scope>NUCLEOTIDE SEQUENCE [LARGE SCALE GENOMIC DNA]</scope>
    <source>
        <strain evidence="3">Chelidonia</strain>
        <tissue evidence="3">Blood</tissue>
    </source>
</reference>
<accession>A0A3M0J5L7</accession>
<dbReference type="InterPro" id="IPR004028">
    <property type="entry name" value="Gag_M"/>
</dbReference>
<organism evidence="3 4">
    <name type="scientific">Hirundo rustica rustica</name>
    <dbReference type="NCBI Taxonomy" id="333673"/>
    <lineage>
        <taxon>Eukaryota</taxon>
        <taxon>Metazoa</taxon>
        <taxon>Chordata</taxon>
        <taxon>Craniata</taxon>
        <taxon>Vertebrata</taxon>
        <taxon>Euteleostomi</taxon>
        <taxon>Archelosauria</taxon>
        <taxon>Archosauria</taxon>
        <taxon>Dinosauria</taxon>
        <taxon>Saurischia</taxon>
        <taxon>Theropoda</taxon>
        <taxon>Coelurosauria</taxon>
        <taxon>Aves</taxon>
        <taxon>Neognathae</taxon>
        <taxon>Neoaves</taxon>
        <taxon>Telluraves</taxon>
        <taxon>Australaves</taxon>
        <taxon>Passeriformes</taxon>
        <taxon>Sylvioidea</taxon>
        <taxon>Hirundinidae</taxon>
        <taxon>Hirundo</taxon>
    </lineage>
</organism>
<dbReference type="InterPro" id="IPR010999">
    <property type="entry name" value="Retrovr_matrix"/>
</dbReference>
<evidence type="ECO:0000256" key="1">
    <source>
        <dbReference type="SAM" id="MobiDB-lite"/>
    </source>
</evidence>
<dbReference type="EMBL" id="QRBI01000179">
    <property type="protein sequence ID" value="RMB96092.1"/>
    <property type="molecule type" value="Genomic_DNA"/>
</dbReference>
<gene>
    <name evidence="3" type="ORF">DUI87_27378</name>
</gene>
<feature type="region of interest" description="Disordered" evidence="1">
    <location>
        <begin position="1"/>
        <end position="25"/>
    </location>
</feature>
<dbReference type="SUPFAM" id="SSF47836">
    <property type="entry name" value="Retroviral matrix proteins"/>
    <property type="match status" value="1"/>
</dbReference>
<feature type="compositionally biased region" description="Low complexity" evidence="1">
    <location>
        <begin position="183"/>
        <end position="192"/>
    </location>
</feature>
<feature type="compositionally biased region" description="Basic and acidic residues" evidence="1">
    <location>
        <begin position="170"/>
        <end position="182"/>
    </location>
</feature>
<protein>
    <recommendedName>
        <fullName evidence="2">Retroviral Gag polyprotein M domain-containing protein</fullName>
    </recommendedName>
</protein>
<dbReference type="InterPro" id="IPR012344">
    <property type="entry name" value="Matrix_HIV/RSV_N"/>
</dbReference>
<dbReference type="Gene3D" id="1.10.150.90">
    <property type="entry name" value="Immunodeficiency lentiviruses, gag gene matrix protein p17"/>
    <property type="match status" value="1"/>
</dbReference>
<sequence>MGIAWTGERQTGGGTSSVSDDAPRTRGRRMEALVKVVSQIHKQWGIDCKAKDFTLAVTRLLQLGVINRPVDILHPDIWDQCTKALAEETMSSGSGKNLKSWGKVVQALQKALQEQETLKAAQNCLKVSLQLGVGAATQTFTEETFIEDCRSVKKCDLKVSDSVQAVDKVNSAERRDSEEQKLPSKPSSPGSLAEEKDRHNYFGTV</sequence>
<name>A0A3M0J5L7_HIRRU</name>
<comment type="caution">
    <text evidence="3">The sequence shown here is derived from an EMBL/GenBank/DDBJ whole genome shotgun (WGS) entry which is preliminary data.</text>
</comment>
<dbReference type="Proteomes" id="UP000269221">
    <property type="component" value="Unassembled WGS sequence"/>
</dbReference>
<evidence type="ECO:0000313" key="4">
    <source>
        <dbReference type="Proteomes" id="UP000269221"/>
    </source>
</evidence>
<dbReference type="AlphaFoldDB" id="A0A3M0J5L7"/>
<proteinExistence type="predicted"/>
<dbReference type="OrthoDB" id="9218411at2759"/>
<keyword evidence="4" id="KW-1185">Reference proteome</keyword>
<evidence type="ECO:0000313" key="3">
    <source>
        <dbReference type="EMBL" id="RMB96092.1"/>
    </source>
</evidence>
<feature type="domain" description="Retroviral Gag polyprotein M" evidence="2">
    <location>
        <begin position="31"/>
        <end position="113"/>
    </location>
</feature>
<feature type="region of interest" description="Disordered" evidence="1">
    <location>
        <begin position="168"/>
        <end position="205"/>
    </location>
</feature>
<dbReference type="Pfam" id="PF02813">
    <property type="entry name" value="Retro_M"/>
    <property type="match status" value="1"/>
</dbReference>